<evidence type="ECO:0000313" key="2">
    <source>
        <dbReference type="Proteomes" id="UP000051789"/>
    </source>
</evidence>
<dbReference type="EMBL" id="AYZK01000004">
    <property type="protein sequence ID" value="KRM86988.1"/>
    <property type="molecule type" value="Genomic_DNA"/>
</dbReference>
<reference evidence="1 2" key="1">
    <citation type="journal article" date="2015" name="Genome Announc.">
        <title>Expanding the biotechnology potential of lactobacilli through comparative genomics of 213 strains and associated genera.</title>
        <authorList>
            <person name="Sun Z."/>
            <person name="Harris H.M."/>
            <person name="McCann A."/>
            <person name="Guo C."/>
            <person name="Argimon S."/>
            <person name="Zhang W."/>
            <person name="Yang X."/>
            <person name="Jeffery I.B."/>
            <person name="Cooney J.C."/>
            <person name="Kagawa T.F."/>
            <person name="Liu W."/>
            <person name="Song Y."/>
            <person name="Salvetti E."/>
            <person name="Wrobel A."/>
            <person name="Rasinkangas P."/>
            <person name="Parkhill J."/>
            <person name="Rea M.C."/>
            <person name="O'Sullivan O."/>
            <person name="Ritari J."/>
            <person name="Douillard F.P."/>
            <person name="Paul Ross R."/>
            <person name="Yang R."/>
            <person name="Briner A.E."/>
            <person name="Felis G.E."/>
            <person name="de Vos W.M."/>
            <person name="Barrangou R."/>
            <person name="Klaenhammer T.R."/>
            <person name="Caufield P.W."/>
            <person name="Cui Y."/>
            <person name="Zhang H."/>
            <person name="O'Toole P.W."/>
        </authorList>
    </citation>
    <scope>NUCLEOTIDE SEQUENCE [LARGE SCALE GENOMIC DNA]</scope>
    <source>
        <strain evidence="1 2">DSM 22698</strain>
    </source>
</reference>
<dbReference type="PATRIC" id="fig|1423810.4.peg.1615"/>
<dbReference type="Proteomes" id="UP000051789">
    <property type="component" value="Unassembled WGS sequence"/>
</dbReference>
<protein>
    <submittedName>
        <fullName evidence="1">Uncharacterized protein</fullName>
    </submittedName>
</protein>
<comment type="caution">
    <text evidence="1">The sequence shown here is derived from an EMBL/GenBank/DDBJ whole genome shotgun (WGS) entry which is preliminary data.</text>
</comment>
<sequence length="104" mass="11795">MNMAKDETAAKAFLANAADEPDAVFVRIEFFDPVDLDPASHPDLKDMGEWEWNDKHDHLMLIDPDGKSFNARKFMTVLRHDGVPETAYEVREIPVKDAKPELVA</sequence>
<keyword evidence="2" id="KW-1185">Reference proteome</keyword>
<gene>
    <name evidence="1" type="ORF">FD19_GL001570</name>
</gene>
<organism evidence="1 2">
    <name type="scientific">Lacticaseibacillus thailandensis DSM 22698 = JCM 13996</name>
    <dbReference type="NCBI Taxonomy" id="1423810"/>
    <lineage>
        <taxon>Bacteria</taxon>
        <taxon>Bacillati</taxon>
        <taxon>Bacillota</taxon>
        <taxon>Bacilli</taxon>
        <taxon>Lactobacillales</taxon>
        <taxon>Lactobacillaceae</taxon>
        <taxon>Lacticaseibacillus</taxon>
    </lineage>
</organism>
<proteinExistence type="predicted"/>
<evidence type="ECO:0000313" key="1">
    <source>
        <dbReference type="EMBL" id="KRM86988.1"/>
    </source>
</evidence>
<accession>A0A0R2CFP1</accession>
<name>A0A0R2CFP1_9LACO</name>
<dbReference type="AlphaFoldDB" id="A0A0R2CFP1"/>